<name>A0A0F9TPM6_9ZZZZ</name>
<protein>
    <submittedName>
        <fullName evidence="2">Uncharacterized protein</fullName>
    </submittedName>
</protein>
<keyword evidence="1" id="KW-0812">Transmembrane</keyword>
<keyword evidence="1" id="KW-1133">Transmembrane helix</keyword>
<proteinExistence type="predicted"/>
<organism evidence="2">
    <name type="scientific">marine sediment metagenome</name>
    <dbReference type="NCBI Taxonomy" id="412755"/>
    <lineage>
        <taxon>unclassified sequences</taxon>
        <taxon>metagenomes</taxon>
        <taxon>ecological metagenomes</taxon>
    </lineage>
</organism>
<gene>
    <name evidence="2" type="ORF">LCGC14_0302720</name>
</gene>
<dbReference type="EMBL" id="LAZR01000191">
    <property type="protein sequence ID" value="KKN83020.1"/>
    <property type="molecule type" value="Genomic_DNA"/>
</dbReference>
<feature type="transmembrane region" description="Helical" evidence="1">
    <location>
        <begin position="45"/>
        <end position="63"/>
    </location>
</feature>
<accession>A0A0F9TPM6</accession>
<sequence>MSTVQHNTEMQSKDWAHVTGVFFAVIWAIAILMAINAYYFSDNYYIITTISLILLGLGAYSMHTAEKARDTDKQILLNYFGIAAGAFISLLLIMVYLA</sequence>
<evidence type="ECO:0000256" key="1">
    <source>
        <dbReference type="SAM" id="Phobius"/>
    </source>
</evidence>
<dbReference type="AlphaFoldDB" id="A0A0F9TPM6"/>
<keyword evidence="1" id="KW-0472">Membrane</keyword>
<feature type="transmembrane region" description="Helical" evidence="1">
    <location>
        <begin position="75"/>
        <end position="97"/>
    </location>
</feature>
<feature type="transmembrane region" description="Helical" evidence="1">
    <location>
        <begin position="21"/>
        <end position="39"/>
    </location>
</feature>
<reference evidence="2" key="1">
    <citation type="journal article" date="2015" name="Nature">
        <title>Complex archaea that bridge the gap between prokaryotes and eukaryotes.</title>
        <authorList>
            <person name="Spang A."/>
            <person name="Saw J.H."/>
            <person name="Jorgensen S.L."/>
            <person name="Zaremba-Niedzwiedzka K."/>
            <person name="Martijn J."/>
            <person name="Lind A.E."/>
            <person name="van Eijk R."/>
            <person name="Schleper C."/>
            <person name="Guy L."/>
            <person name="Ettema T.J."/>
        </authorList>
    </citation>
    <scope>NUCLEOTIDE SEQUENCE</scope>
</reference>
<comment type="caution">
    <text evidence="2">The sequence shown here is derived from an EMBL/GenBank/DDBJ whole genome shotgun (WGS) entry which is preliminary data.</text>
</comment>
<evidence type="ECO:0000313" key="2">
    <source>
        <dbReference type="EMBL" id="KKN83020.1"/>
    </source>
</evidence>